<dbReference type="EMBL" id="WUAV01000003">
    <property type="protein sequence ID" value="KAF1761141.1"/>
    <property type="molecule type" value="Genomic_DNA"/>
</dbReference>
<dbReference type="GeneID" id="78774889"/>
<dbReference type="KEGG" id="crq:GCK72_009395"/>
<comment type="caution">
    <text evidence="1">The sequence shown here is derived from an EMBL/GenBank/DDBJ whole genome shotgun (WGS) entry which is preliminary data.</text>
</comment>
<proteinExistence type="predicted"/>
<gene>
    <name evidence="1" type="ORF">GCK72_009395</name>
</gene>
<evidence type="ECO:0000313" key="2">
    <source>
        <dbReference type="Proteomes" id="UP000483820"/>
    </source>
</evidence>
<dbReference type="AlphaFoldDB" id="A0A6A5H2A1"/>
<organism evidence="1 2">
    <name type="scientific">Caenorhabditis remanei</name>
    <name type="common">Caenorhabditis vulgaris</name>
    <dbReference type="NCBI Taxonomy" id="31234"/>
    <lineage>
        <taxon>Eukaryota</taxon>
        <taxon>Metazoa</taxon>
        <taxon>Ecdysozoa</taxon>
        <taxon>Nematoda</taxon>
        <taxon>Chromadorea</taxon>
        <taxon>Rhabditida</taxon>
        <taxon>Rhabditina</taxon>
        <taxon>Rhabditomorpha</taxon>
        <taxon>Rhabditoidea</taxon>
        <taxon>Rhabditidae</taxon>
        <taxon>Peloderinae</taxon>
        <taxon>Caenorhabditis</taxon>
    </lineage>
</organism>
<name>A0A6A5H2A1_CAERE</name>
<dbReference type="CTD" id="78774889"/>
<reference evidence="1 2" key="1">
    <citation type="submission" date="2019-12" db="EMBL/GenBank/DDBJ databases">
        <title>Chromosome-level assembly of the Caenorhabditis remanei genome.</title>
        <authorList>
            <person name="Teterina A.A."/>
            <person name="Willis J.H."/>
            <person name="Phillips P.C."/>
        </authorList>
    </citation>
    <scope>NUCLEOTIDE SEQUENCE [LARGE SCALE GENOMIC DNA]</scope>
    <source>
        <strain evidence="1 2">PX506</strain>
        <tissue evidence="1">Whole organism</tissue>
    </source>
</reference>
<protein>
    <submittedName>
        <fullName evidence="1">Uncharacterized protein</fullName>
    </submittedName>
</protein>
<evidence type="ECO:0000313" key="1">
    <source>
        <dbReference type="EMBL" id="KAF1761141.1"/>
    </source>
</evidence>
<dbReference type="RefSeq" id="XP_053586940.1">
    <property type="nucleotide sequence ID" value="XM_053727363.1"/>
</dbReference>
<sequence length="94" mass="10642">MPQLAPILLEPSSKPAESSAGFFESAIFFVHRRLVSSRPLLFDFFRSTTSYANQITEDVDGGGKDEMRHKEMQIAKRILIGLGRCMRPQKEGNR</sequence>
<accession>A0A6A5H2A1</accession>
<dbReference type="Proteomes" id="UP000483820">
    <property type="component" value="Chromosome III"/>
</dbReference>